<feature type="compositionally biased region" description="Polar residues" evidence="1">
    <location>
        <begin position="905"/>
        <end position="917"/>
    </location>
</feature>
<evidence type="ECO:0000313" key="3">
    <source>
        <dbReference type="EMBL" id="UXI68350.1"/>
    </source>
</evidence>
<name>A0ABY6BJ06_9GAMM</name>
<protein>
    <submittedName>
        <fullName evidence="3">DotA/TraY family protein</fullName>
    </submittedName>
</protein>
<keyword evidence="2" id="KW-1133">Transmembrane helix</keyword>
<dbReference type="InterPro" id="IPR027628">
    <property type="entry name" value="DotA_TraY"/>
</dbReference>
<proteinExistence type="predicted"/>
<dbReference type="Proteomes" id="UP001064632">
    <property type="component" value="Chromosome"/>
</dbReference>
<keyword evidence="4" id="KW-1185">Reference proteome</keyword>
<dbReference type="RefSeq" id="WP_261695310.1">
    <property type="nucleotide sequence ID" value="NZ_CP104694.1"/>
</dbReference>
<evidence type="ECO:0000256" key="1">
    <source>
        <dbReference type="SAM" id="MobiDB-lite"/>
    </source>
</evidence>
<keyword evidence="2" id="KW-0472">Membrane</keyword>
<feature type="region of interest" description="Disordered" evidence="1">
    <location>
        <begin position="800"/>
        <end position="819"/>
    </location>
</feature>
<feature type="transmembrane region" description="Helical" evidence="2">
    <location>
        <begin position="113"/>
        <end position="135"/>
    </location>
</feature>
<reference evidence="3" key="1">
    <citation type="submission" date="2022-09" db="EMBL/GenBank/DDBJ databases">
        <title>Tahibacter sp. nov., isolated from a fresh water.</title>
        <authorList>
            <person name="Baek J.H."/>
            <person name="Lee J.K."/>
            <person name="Kim J.M."/>
            <person name="Jeon C.O."/>
        </authorList>
    </citation>
    <scope>NUCLEOTIDE SEQUENCE</scope>
    <source>
        <strain evidence="3">W38</strain>
    </source>
</reference>
<feature type="transmembrane region" description="Helical" evidence="2">
    <location>
        <begin position="688"/>
        <end position="709"/>
    </location>
</feature>
<feature type="region of interest" description="Disordered" evidence="1">
    <location>
        <begin position="842"/>
        <end position="864"/>
    </location>
</feature>
<feature type="transmembrane region" description="Helical" evidence="2">
    <location>
        <begin position="55"/>
        <end position="77"/>
    </location>
</feature>
<keyword evidence="2" id="KW-0812">Transmembrane</keyword>
<evidence type="ECO:0000313" key="4">
    <source>
        <dbReference type="Proteomes" id="UP001064632"/>
    </source>
</evidence>
<sequence>MTMPFSPCPPTGTCEDKSFQLLNDVFGGAVAALAQGADPHGVDASSNILAMMFSYFNSGVLVIGALIVSYIAFVGTISTANDGEAMGKNWSSLWTPLRLVTGGAFLLPTASGYSYVQLVVLMISLWGAGLANVTYRAGMDLSVVSPNAAVAGINQPGQFYGLRDLAKNLVTAEYCTLVANKVYGNSAFAAANPEVGLMAQAEKVTNAPDMQTRYYYYRDANSASNLAGQNPICGTYNLHLPRTIGASPGPVSKDRELELALGALRNSLWDDKTVVIRGMHSALFDWVRQWPIPTEPGAAGGTPVDAHRFNQIVNEYEQQLVTRLVATGEGANGSTTNTMGQYLQSLTREGWASAGGWWQRSGQVRGQIYNEIRENPVTVSAPSLAGLPNDARAAAFVGIVNGMTESVFRKAESARGSTNAYADPRSVTDMTTLLPKDANSDVNVAALREDLDGKLKSYSTNMMKTVVDVALGTNSSGGTMPEFVCGTAGTMGGAMNRIKCIGDLMTTVDTALQTALFAIKTSATGFRVGAGLLSAFKVAGTGVEADKVATPVWDFVLHVITPILEGMRQKTTWLGFYFGVFLPSMPYAIFMIAVIGWLLTVAQTLIAAPLWVLTHMTPDRSFIGGQRHGYLLLLSLFVRPVLAILGLFAAMLISTPVINFIATGFFSMKSALVTSGGHAGSLADWQAFSWWFSAFGALLLPVLYMVFGLPQVLPDAVLKWIEAGADSMGTANAGGEMRAGMTGAAAAAASKQMSKGTSAAVDKRLERNNERRAEERRRAAGDGGGGGGGRHELVNGASQGAVPVAEDRPPSSMGSRSGSGGWRWWRWWWIRLGFIARPAVHAADRRSRRQWPRPSPPGTGGATAAMAAGAAAMAASAIAKARNSAMNVGPQGQAPSSAFEESGDSVLSQRDSGSTFSDLEKTTGD</sequence>
<evidence type="ECO:0000256" key="2">
    <source>
        <dbReference type="SAM" id="Phobius"/>
    </source>
</evidence>
<accession>A0ABY6BJ06</accession>
<feature type="region of interest" description="Disordered" evidence="1">
    <location>
        <begin position="751"/>
        <end position="795"/>
    </location>
</feature>
<organism evidence="3 4">
    <name type="scientific">Tahibacter amnicola</name>
    <dbReference type="NCBI Taxonomy" id="2976241"/>
    <lineage>
        <taxon>Bacteria</taxon>
        <taxon>Pseudomonadati</taxon>
        <taxon>Pseudomonadota</taxon>
        <taxon>Gammaproteobacteria</taxon>
        <taxon>Lysobacterales</taxon>
        <taxon>Rhodanobacteraceae</taxon>
        <taxon>Tahibacter</taxon>
    </lineage>
</organism>
<dbReference type="EMBL" id="CP104694">
    <property type="protein sequence ID" value="UXI68350.1"/>
    <property type="molecule type" value="Genomic_DNA"/>
</dbReference>
<feature type="compositionally biased region" description="Basic and acidic residues" evidence="1">
    <location>
        <begin position="761"/>
        <end position="780"/>
    </location>
</feature>
<feature type="region of interest" description="Disordered" evidence="1">
    <location>
        <begin position="876"/>
        <end position="925"/>
    </location>
</feature>
<dbReference type="NCBIfam" id="TIGR04346">
    <property type="entry name" value="DotA_TraY"/>
    <property type="match status" value="1"/>
</dbReference>
<gene>
    <name evidence="3" type="ORF">N4264_01480</name>
</gene>